<feature type="region of interest" description="Disordered" evidence="1">
    <location>
        <begin position="19"/>
        <end position="142"/>
    </location>
</feature>
<reference evidence="2 3" key="1">
    <citation type="journal article" date="2014" name="Curr. Biol.">
        <title>The genome of the clonal raider ant Cerapachys biroi.</title>
        <authorList>
            <person name="Oxley P.R."/>
            <person name="Ji L."/>
            <person name="Fetter-Pruneda I."/>
            <person name="McKenzie S.K."/>
            <person name="Li C."/>
            <person name="Hu H."/>
            <person name="Zhang G."/>
            <person name="Kronauer D.J."/>
        </authorList>
    </citation>
    <scope>NUCLEOTIDE SEQUENCE [LARGE SCALE GENOMIC DNA]</scope>
</reference>
<protein>
    <submittedName>
        <fullName evidence="2">Uncharacterized protein</fullName>
    </submittedName>
</protein>
<organism evidence="2 3">
    <name type="scientific">Ooceraea biroi</name>
    <name type="common">Clonal raider ant</name>
    <name type="synonym">Cerapachys biroi</name>
    <dbReference type="NCBI Taxonomy" id="2015173"/>
    <lineage>
        <taxon>Eukaryota</taxon>
        <taxon>Metazoa</taxon>
        <taxon>Ecdysozoa</taxon>
        <taxon>Arthropoda</taxon>
        <taxon>Hexapoda</taxon>
        <taxon>Insecta</taxon>
        <taxon>Pterygota</taxon>
        <taxon>Neoptera</taxon>
        <taxon>Endopterygota</taxon>
        <taxon>Hymenoptera</taxon>
        <taxon>Apocrita</taxon>
        <taxon>Aculeata</taxon>
        <taxon>Formicoidea</taxon>
        <taxon>Formicidae</taxon>
        <taxon>Dorylinae</taxon>
        <taxon>Ooceraea</taxon>
    </lineage>
</organism>
<feature type="non-terminal residue" evidence="2">
    <location>
        <position position="1"/>
    </location>
</feature>
<feature type="region of interest" description="Disordered" evidence="1">
    <location>
        <begin position="161"/>
        <end position="184"/>
    </location>
</feature>
<gene>
    <name evidence="2" type="ORF">X777_02283</name>
</gene>
<name>A0A026WNK3_OOCBI</name>
<sequence length="214" mass="24709">RALLARSLAEQCGACKSKTRNIKKRTANRAQTQKQKGVLGQSISYARRQRRNHGKGKKERERERERKREDAVLQTYSTLWHEEEEEKKKKSEGFERARGKQTRQKKEEADEGRREKRRAKHAERIRQSTERKKRRNSTARCVGEGERGLVGRATARVTYEESATGVATSTRERERSSVLPRSSPPIFSPAHGFIRSIMHRGMGKRGSYGKTTIF</sequence>
<accession>A0A026WNK3</accession>
<evidence type="ECO:0000313" key="3">
    <source>
        <dbReference type="Proteomes" id="UP000053097"/>
    </source>
</evidence>
<dbReference type="OMA" id="ERECMSE"/>
<dbReference type="Proteomes" id="UP000053097">
    <property type="component" value="Unassembled WGS sequence"/>
</dbReference>
<dbReference type="EMBL" id="KK107159">
    <property type="protein sequence ID" value="EZA56679.1"/>
    <property type="molecule type" value="Genomic_DNA"/>
</dbReference>
<feature type="compositionally biased region" description="Basic and acidic residues" evidence="1">
    <location>
        <begin position="58"/>
        <end position="71"/>
    </location>
</feature>
<feature type="compositionally biased region" description="Basic residues" evidence="1">
    <location>
        <begin position="47"/>
        <end position="57"/>
    </location>
</feature>
<evidence type="ECO:0000256" key="1">
    <source>
        <dbReference type="SAM" id="MobiDB-lite"/>
    </source>
</evidence>
<proteinExistence type="predicted"/>
<dbReference type="AlphaFoldDB" id="A0A026WNK3"/>
<evidence type="ECO:0000313" key="2">
    <source>
        <dbReference type="EMBL" id="EZA56679.1"/>
    </source>
</evidence>
<keyword evidence="3" id="KW-1185">Reference proteome</keyword>
<feature type="compositionally biased region" description="Basic and acidic residues" evidence="1">
    <location>
        <begin position="86"/>
        <end position="114"/>
    </location>
</feature>